<dbReference type="InterPro" id="IPR018741">
    <property type="entry name" value="DUF2288"/>
</dbReference>
<name>A0A934R748_9BACT</name>
<sequence length="103" mass="11722">MKYVMLGEDHSTTAEKLAKYTGHVSWSYLRPHHENGSLLFVDPELKLEEVGTAFAHNDRNRVEAWLKSGELVKIGNLHAAQWEDTDAEFEALVVSPFVLFRPV</sequence>
<comment type="caution">
    <text evidence="1">The sequence shown here is derived from an EMBL/GenBank/DDBJ whole genome shotgun (WGS) entry which is preliminary data.</text>
</comment>
<reference evidence="1" key="1">
    <citation type="submission" date="2021-01" db="EMBL/GenBank/DDBJ databases">
        <title>Modified the classification status of verrucomicrobia.</title>
        <authorList>
            <person name="Feng X."/>
        </authorList>
    </citation>
    <scope>NUCLEOTIDE SEQUENCE</scope>
    <source>
        <strain evidence="1">JCM 18052</strain>
    </source>
</reference>
<organism evidence="1 2">
    <name type="scientific">Luteolibacter yonseiensis</name>
    <dbReference type="NCBI Taxonomy" id="1144680"/>
    <lineage>
        <taxon>Bacteria</taxon>
        <taxon>Pseudomonadati</taxon>
        <taxon>Verrucomicrobiota</taxon>
        <taxon>Verrucomicrobiia</taxon>
        <taxon>Verrucomicrobiales</taxon>
        <taxon>Verrucomicrobiaceae</taxon>
        <taxon>Luteolibacter</taxon>
    </lineage>
</organism>
<dbReference type="Proteomes" id="UP000600139">
    <property type="component" value="Unassembled WGS sequence"/>
</dbReference>
<protein>
    <submittedName>
        <fullName evidence="1">DUF2288 domain-containing protein</fullName>
    </submittedName>
</protein>
<dbReference type="EMBL" id="JAENIK010000012">
    <property type="protein sequence ID" value="MBK1817577.1"/>
    <property type="molecule type" value="Genomic_DNA"/>
</dbReference>
<gene>
    <name evidence="1" type="ORF">JIN84_18305</name>
</gene>
<evidence type="ECO:0000313" key="2">
    <source>
        <dbReference type="Proteomes" id="UP000600139"/>
    </source>
</evidence>
<proteinExistence type="predicted"/>
<accession>A0A934R748</accession>
<evidence type="ECO:0000313" key="1">
    <source>
        <dbReference type="EMBL" id="MBK1817577.1"/>
    </source>
</evidence>
<dbReference type="AlphaFoldDB" id="A0A934R748"/>
<dbReference type="Pfam" id="PF10052">
    <property type="entry name" value="DUF2288"/>
    <property type="match status" value="1"/>
</dbReference>
<keyword evidence="2" id="KW-1185">Reference proteome</keyword>